<dbReference type="InterPro" id="IPR000182">
    <property type="entry name" value="GNAT_dom"/>
</dbReference>
<dbReference type="Gene3D" id="3.40.630.30">
    <property type="match status" value="1"/>
</dbReference>
<dbReference type="Proteomes" id="UP000187266">
    <property type="component" value="Chromosome"/>
</dbReference>
<sequence length="231" mass="24228">MEATWPPRAVTSLGPWRLRDGAGGGKRASAATFTGDPGEVSDATIDDAVQAMRDAGGPVLFQVLPGQEALDAALATRDFALVDPVVIKAAPVAALVGNAPPSPTAQFIWPALAIMREIWEMGGIGPERLSVMERVAGPKTAIFDRVGMKPAGVGFVAMHEGIAMLHALEVQPPLRRKGAARHILGSAIQWAQELGADHLAVAVTSENTPARGLYTSLNMGIVGHYHYRAGS</sequence>
<dbReference type="OrthoDB" id="7301318at2"/>
<feature type="domain" description="N-acetyltransferase" evidence="2">
    <location>
        <begin position="102"/>
        <end position="231"/>
    </location>
</feature>
<name>A0A1U7DMJ8_9RHOB</name>
<proteinExistence type="predicted"/>
<dbReference type="SUPFAM" id="SSF55729">
    <property type="entry name" value="Acyl-CoA N-acyltransferases (Nat)"/>
    <property type="match status" value="1"/>
</dbReference>
<feature type="region of interest" description="Disordered" evidence="1">
    <location>
        <begin position="1"/>
        <end position="39"/>
    </location>
</feature>
<dbReference type="PROSITE" id="PS51186">
    <property type="entry name" value="GNAT"/>
    <property type="match status" value="1"/>
</dbReference>
<reference evidence="3 4" key="1">
    <citation type="submission" date="2017-01" db="EMBL/GenBank/DDBJ databases">
        <title>Genomic analysis of Xuhuaishuia manganoxidans DY6-4.</title>
        <authorList>
            <person name="Wang X."/>
        </authorList>
    </citation>
    <scope>NUCLEOTIDE SEQUENCE [LARGE SCALE GENOMIC DNA]</scope>
    <source>
        <strain evidence="3 4">DY6-4</strain>
    </source>
</reference>
<dbReference type="AlphaFoldDB" id="A0A1U7DMJ8"/>
<dbReference type="EMBL" id="CP019124">
    <property type="protein sequence ID" value="APX91099.1"/>
    <property type="molecule type" value="Genomic_DNA"/>
</dbReference>
<evidence type="ECO:0000256" key="1">
    <source>
        <dbReference type="SAM" id="MobiDB-lite"/>
    </source>
</evidence>
<dbReference type="InterPro" id="IPR016181">
    <property type="entry name" value="Acyl_CoA_acyltransferase"/>
</dbReference>
<evidence type="ECO:0000313" key="4">
    <source>
        <dbReference type="Proteomes" id="UP000187266"/>
    </source>
</evidence>
<gene>
    <name evidence="3" type="ORF">BV394_10165</name>
</gene>
<keyword evidence="4" id="KW-1185">Reference proteome</keyword>
<dbReference type="Pfam" id="PF00583">
    <property type="entry name" value="Acetyltransf_1"/>
    <property type="match status" value="1"/>
</dbReference>
<organism evidence="3 4">
    <name type="scientific">Brevirhabdus pacifica</name>
    <dbReference type="NCBI Taxonomy" id="1267768"/>
    <lineage>
        <taxon>Bacteria</taxon>
        <taxon>Pseudomonadati</taxon>
        <taxon>Pseudomonadota</taxon>
        <taxon>Alphaproteobacteria</taxon>
        <taxon>Rhodobacterales</taxon>
        <taxon>Paracoccaceae</taxon>
        <taxon>Brevirhabdus</taxon>
    </lineage>
</organism>
<evidence type="ECO:0000259" key="2">
    <source>
        <dbReference type="PROSITE" id="PS51186"/>
    </source>
</evidence>
<accession>A0A1U7DMJ8</accession>
<dbReference type="STRING" id="1267768.BV394_10165"/>
<dbReference type="GO" id="GO:0016747">
    <property type="term" value="F:acyltransferase activity, transferring groups other than amino-acyl groups"/>
    <property type="evidence" value="ECO:0007669"/>
    <property type="project" value="InterPro"/>
</dbReference>
<protein>
    <recommendedName>
        <fullName evidence="2">N-acetyltransferase domain-containing protein</fullName>
    </recommendedName>
</protein>
<dbReference type="CDD" id="cd04301">
    <property type="entry name" value="NAT_SF"/>
    <property type="match status" value="1"/>
</dbReference>
<evidence type="ECO:0000313" key="3">
    <source>
        <dbReference type="EMBL" id="APX91099.1"/>
    </source>
</evidence>